<accession>A0A7C3LTB0</accession>
<sequence>MNHKIRQPAREAGKIRSSLFRVWTDEAGNPFFPDGSTPSLPPDCFVWMDASRQPREGEYALVSLENKVVFDRLIRKNGRLLWEKNADRNGSAQDPLVLGVVVAGLEWLAVPDDY</sequence>
<proteinExistence type="predicted"/>
<protein>
    <recommendedName>
        <fullName evidence="2">Peptidase S24/S26A/S26B/S26C domain-containing protein</fullName>
    </recommendedName>
</protein>
<gene>
    <name evidence="1" type="ORF">ENX03_09285</name>
</gene>
<dbReference type="Gene3D" id="2.10.109.10">
    <property type="entry name" value="Umud Fragment, subunit A"/>
    <property type="match status" value="1"/>
</dbReference>
<evidence type="ECO:0008006" key="2">
    <source>
        <dbReference type="Google" id="ProtNLM"/>
    </source>
</evidence>
<organism evidence="1">
    <name type="scientific">Leptospirillum ferriphilum</name>
    <dbReference type="NCBI Taxonomy" id="178606"/>
    <lineage>
        <taxon>Bacteria</taxon>
        <taxon>Pseudomonadati</taxon>
        <taxon>Nitrospirota</taxon>
        <taxon>Nitrospiria</taxon>
        <taxon>Nitrospirales</taxon>
        <taxon>Nitrospiraceae</taxon>
        <taxon>Leptospirillum</taxon>
    </lineage>
</organism>
<reference evidence="1" key="1">
    <citation type="journal article" date="2020" name="mSystems">
        <title>Genome- and Community-Level Interaction Insights into Carbon Utilization and Element Cycling Functions of Hydrothermarchaeota in Hydrothermal Sediment.</title>
        <authorList>
            <person name="Zhou Z."/>
            <person name="Liu Y."/>
            <person name="Xu W."/>
            <person name="Pan J."/>
            <person name="Luo Z.H."/>
            <person name="Li M."/>
        </authorList>
    </citation>
    <scope>NUCLEOTIDE SEQUENCE [LARGE SCALE GENOMIC DNA]</scope>
    <source>
        <strain evidence="1">SpSt-902</strain>
    </source>
</reference>
<comment type="caution">
    <text evidence="1">The sequence shown here is derived from an EMBL/GenBank/DDBJ whole genome shotgun (WGS) entry which is preliminary data.</text>
</comment>
<evidence type="ECO:0000313" key="1">
    <source>
        <dbReference type="EMBL" id="HFT94105.1"/>
    </source>
</evidence>
<dbReference type="AlphaFoldDB" id="A0A7C3LTB0"/>
<name>A0A7C3LTB0_9BACT</name>
<dbReference type="EMBL" id="DTMM01000199">
    <property type="protein sequence ID" value="HFT94105.1"/>
    <property type="molecule type" value="Genomic_DNA"/>
</dbReference>